<accession>A0A2K1KDT7</accession>
<dbReference type="InParanoid" id="A0A2K1KDT7"/>
<protein>
    <submittedName>
        <fullName evidence="1 2">Uncharacterized protein</fullName>
    </submittedName>
</protein>
<name>A0A2K1KDT7_PHYPA</name>
<dbReference type="EnsemblPlants" id="Pp3c6_231V3.1">
    <property type="protein sequence ID" value="Pp3c6_231V3.1"/>
    <property type="gene ID" value="Pp3c6_231"/>
</dbReference>
<evidence type="ECO:0000313" key="1">
    <source>
        <dbReference type="EMBL" id="PNR51940.1"/>
    </source>
</evidence>
<dbReference type="Proteomes" id="UP000006727">
    <property type="component" value="Chromosome 6"/>
</dbReference>
<reference evidence="2" key="3">
    <citation type="submission" date="2020-12" db="UniProtKB">
        <authorList>
            <consortium name="EnsemblPlants"/>
        </authorList>
    </citation>
    <scope>IDENTIFICATION</scope>
</reference>
<gene>
    <name evidence="1" type="ORF">PHYPA_008314</name>
</gene>
<reference evidence="1 3" key="2">
    <citation type="journal article" date="2018" name="Plant J.">
        <title>The Physcomitrella patens chromosome-scale assembly reveals moss genome structure and evolution.</title>
        <authorList>
            <person name="Lang D."/>
            <person name="Ullrich K.K."/>
            <person name="Murat F."/>
            <person name="Fuchs J."/>
            <person name="Jenkins J."/>
            <person name="Haas F.B."/>
            <person name="Piednoel M."/>
            <person name="Gundlach H."/>
            <person name="Van Bel M."/>
            <person name="Meyberg R."/>
            <person name="Vives C."/>
            <person name="Morata J."/>
            <person name="Symeonidi A."/>
            <person name="Hiss M."/>
            <person name="Muchero W."/>
            <person name="Kamisugi Y."/>
            <person name="Saleh O."/>
            <person name="Blanc G."/>
            <person name="Decker E.L."/>
            <person name="van Gessel N."/>
            <person name="Grimwood J."/>
            <person name="Hayes R.D."/>
            <person name="Graham S.W."/>
            <person name="Gunter L.E."/>
            <person name="McDaniel S.F."/>
            <person name="Hoernstein S.N.W."/>
            <person name="Larsson A."/>
            <person name="Li F.W."/>
            <person name="Perroud P.F."/>
            <person name="Phillips J."/>
            <person name="Ranjan P."/>
            <person name="Rokshar D.S."/>
            <person name="Rothfels C.J."/>
            <person name="Schneider L."/>
            <person name="Shu S."/>
            <person name="Stevenson D.W."/>
            <person name="Thummler F."/>
            <person name="Tillich M."/>
            <person name="Villarreal Aguilar J.C."/>
            <person name="Widiez T."/>
            <person name="Wong G.K."/>
            <person name="Wymore A."/>
            <person name="Zhang Y."/>
            <person name="Zimmer A.D."/>
            <person name="Quatrano R.S."/>
            <person name="Mayer K.F.X."/>
            <person name="Goodstein D."/>
            <person name="Casacuberta J.M."/>
            <person name="Vandepoele K."/>
            <person name="Reski R."/>
            <person name="Cuming A.C."/>
            <person name="Tuskan G.A."/>
            <person name="Maumus F."/>
            <person name="Salse J."/>
            <person name="Schmutz J."/>
            <person name="Rensing S.A."/>
        </authorList>
    </citation>
    <scope>NUCLEOTIDE SEQUENCE [LARGE SCALE GENOMIC DNA]</scope>
    <source>
        <strain evidence="2 3">cv. Gransden 2004</strain>
    </source>
</reference>
<evidence type="ECO:0000313" key="3">
    <source>
        <dbReference type="Proteomes" id="UP000006727"/>
    </source>
</evidence>
<keyword evidence="3" id="KW-1185">Reference proteome</keyword>
<dbReference type="Gramene" id="Pp3c6_231V3.1">
    <property type="protein sequence ID" value="Pp3c6_231V3.1"/>
    <property type="gene ID" value="Pp3c6_231"/>
</dbReference>
<evidence type="ECO:0000313" key="2">
    <source>
        <dbReference type="EnsemblPlants" id="Pp3c6_231V3.1"/>
    </source>
</evidence>
<sequence>MKIGGPAASLVLVRRKVHKYHMGCSTLGIGRKIRLRPQGLFRQPIYILCEPW</sequence>
<dbReference type="EMBL" id="ABEU02000006">
    <property type="protein sequence ID" value="PNR51940.1"/>
    <property type="molecule type" value="Genomic_DNA"/>
</dbReference>
<proteinExistence type="predicted"/>
<dbReference type="AlphaFoldDB" id="A0A2K1KDT7"/>
<organism evidence="1">
    <name type="scientific">Physcomitrium patens</name>
    <name type="common">Spreading-leaved earth moss</name>
    <name type="synonym">Physcomitrella patens</name>
    <dbReference type="NCBI Taxonomy" id="3218"/>
    <lineage>
        <taxon>Eukaryota</taxon>
        <taxon>Viridiplantae</taxon>
        <taxon>Streptophyta</taxon>
        <taxon>Embryophyta</taxon>
        <taxon>Bryophyta</taxon>
        <taxon>Bryophytina</taxon>
        <taxon>Bryopsida</taxon>
        <taxon>Funariidae</taxon>
        <taxon>Funariales</taxon>
        <taxon>Funariaceae</taxon>
        <taxon>Physcomitrium</taxon>
    </lineage>
</organism>
<reference evidence="1 3" key="1">
    <citation type="journal article" date="2008" name="Science">
        <title>The Physcomitrella genome reveals evolutionary insights into the conquest of land by plants.</title>
        <authorList>
            <person name="Rensing S."/>
            <person name="Lang D."/>
            <person name="Zimmer A."/>
            <person name="Terry A."/>
            <person name="Salamov A."/>
            <person name="Shapiro H."/>
            <person name="Nishiyama T."/>
            <person name="Perroud P.-F."/>
            <person name="Lindquist E."/>
            <person name="Kamisugi Y."/>
            <person name="Tanahashi T."/>
            <person name="Sakakibara K."/>
            <person name="Fujita T."/>
            <person name="Oishi K."/>
            <person name="Shin-I T."/>
            <person name="Kuroki Y."/>
            <person name="Toyoda A."/>
            <person name="Suzuki Y."/>
            <person name="Hashimoto A."/>
            <person name="Yamaguchi K."/>
            <person name="Sugano A."/>
            <person name="Kohara Y."/>
            <person name="Fujiyama A."/>
            <person name="Anterola A."/>
            <person name="Aoki S."/>
            <person name="Ashton N."/>
            <person name="Barbazuk W.B."/>
            <person name="Barker E."/>
            <person name="Bennetzen J."/>
            <person name="Bezanilla M."/>
            <person name="Blankenship R."/>
            <person name="Cho S.H."/>
            <person name="Dutcher S."/>
            <person name="Estelle M."/>
            <person name="Fawcett J.A."/>
            <person name="Gundlach H."/>
            <person name="Hanada K."/>
            <person name="Heyl A."/>
            <person name="Hicks K.A."/>
            <person name="Hugh J."/>
            <person name="Lohr M."/>
            <person name="Mayer K."/>
            <person name="Melkozernov A."/>
            <person name="Murata T."/>
            <person name="Nelson D."/>
            <person name="Pils B."/>
            <person name="Prigge M."/>
            <person name="Reiss B."/>
            <person name="Renner T."/>
            <person name="Rombauts S."/>
            <person name="Rushton P."/>
            <person name="Sanderfoot A."/>
            <person name="Schween G."/>
            <person name="Shiu S.-H."/>
            <person name="Stueber K."/>
            <person name="Theodoulou F.L."/>
            <person name="Tu H."/>
            <person name="Van de Peer Y."/>
            <person name="Verrier P.J."/>
            <person name="Waters E."/>
            <person name="Wood A."/>
            <person name="Yang L."/>
            <person name="Cove D."/>
            <person name="Cuming A."/>
            <person name="Hasebe M."/>
            <person name="Lucas S."/>
            <person name="Mishler D.B."/>
            <person name="Reski R."/>
            <person name="Grigoriev I."/>
            <person name="Quatrano R.S."/>
            <person name="Boore J.L."/>
        </authorList>
    </citation>
    <scope>NUCLEOTIDE SEQUENCE [LARGE SCALE GENOMIC DNA]</scope>
    <source>
        <strain evidence="2 3">cv. Gransden 2004</strain>
    </source>
</reference>